<gene>
    <name evidence="4" type="ORF">DPMN_143434</name>
</gene>
<evidence type="ECO:0000259" key="3">
    <source>
        <dbReference type="Pfam" id="PF00171"/>
    </source>
</evidence>
<dbReference type="SUPFAM" id="SSF53720">
    <property type="entry name" value="ALDH-like"/>
    <property type="match status" value="1"/>
</dbReference>
<evidence type="ECO:0000256" key="2">
    <source>
        <dbReference type="RuleBase" id="RU003345"/>
    </source>
</evidence>
<keyword evidence="5" id="KW-1185">Reference proteome</keyword>
<feature type="active site" evidence="1">
    <location>
        <position position="15"/>
    </location>
</feature>
<reference evidence="4" key="1">
    <citation type="journal article" date="2019" name="bioRxiv">
        <title>The Genome of the Zebra Mussel, Dreissena polymorpha: A Resource for Invasive Species Research.</title>
        <authorList>
            <person name="McCartney M.A."/>
            <person name="Auch B."/>
            <person name="Kono T."/>
            <person name="Mallez S."/>
            <person name="Zhang Y."/>
            <person name="Obille A."/>
            <person name="Becker A."/>
            <person name="Abrahante J.E."/>
            <person name="Garbe J."/>
            <person name="Badalamenti J.P."/>
            <person name="Herman A."/>
            <person name="Mangelson H."/>
            <person name="Liachko I."/>
            <person name="Sullivan S."/>
            <person name="Sone E.D."/>
            <person name="Koren S."/>
            <person name="Silverstein K.A.T."/>
            <person name="Beckman K.B."/>
            <person name="Gohl D.M."/>
        </authorList>
    </citation>
    <scope>NUCLEOTIDE SEQUENCE</scope>
    <source>
        <strain evidence="4">Duluth1</strain>
        <tissue evidence="4">Whole animal</tissue>
    </source>
</reference>
<dbReference type="InterPro" id="IPR016162">
    <property type="entry name" value="Ald_DH_N"/>
</dbReference>
<dbReference type="InterPro" id="IPR016161">
    <property type="entry name" value="Ald_DH/histidinol_DH"/>
</dbReference>
<keyword evidence="2" id="KW-0560">Oxidoreductase</keyword>
<evidence type="ECO:0000313" key="5">
    <source>
        <dbReference type="Proteomes" id="UP000828390"/>
    </source>
</evidence>
<dbReference type="Pfam" id="PF00171">
    <property type="entry name" value="Aldedh"/>
    <property type="match status" value="1"/>
</dbReference>
<feature type="domain" description="Aldehyde dehydrogenase" evidence="3">
    <location>
        <begin position="2"/>
        <end position="32"/>
    </location>
</feature>
<dbReference type="GO" id="GO:0016491">
    <property type="term" value="F:oxidoreductase activity"/>
    <property type="evidence" value="ECO:0007669"/>
    <property type="project" value="UniProtKB-KW"/>
</dbReference>
<comment type="caution">
    <text evidence="4">The sequence shown here is derived from an EMBL/GenBank/DDBJ whole genome shotgun (WGS) entry which is preliminary data.</text>
</comment>
<dbReference type="InterPro" id="IPR015590">
    <property type="entry name" value="Aldehyde_DH_dom"/>
</dbReference>
<dbReference type="AlphaFoldDB" id="A0A9D4GDK6"/>
<dbReference type="InterPro" id="IPR029510">
    <property type="entry name" value="Ald_DH_CS_GLU"/>
</dbReference>
<protein>
    <recommendedName>
        <fullName evidence="3">Aldehyde dehydrogenase domain-containing protein</fullName>
    </recommendedName>
</protein>
<evidence type="ECO:0000256" key="1">
    <source>
        <dbReference type="PROSITE-ProRule" id="PRU10007"/>
    </source>
</evidence>
<comment type="similarity">
    <text evidence="2">Belongs to the aldehyde dehydrogenase family.</text>
</comment>
<dbReference type="PROSITE" id="PS00687">
    <property type="entry name" value="ALDEHYDE_DEHYDR_GLU"/>
    <property type="match status" value="1"/>
</dbReference>
<reference evidence="4" key="2">
    <citation type="submission" date="2020-11" db="EMBL/GenBank/DDBJ databases">
        <authorList>
            <person name="McCartney M.A."/>
            <person name="Auch B."/>
            <person name="Kono T."/>
            <person name="Mallez S."/>
            <person name="Becker A."/>
            <person name="Gohl D.M."/>
            <person name="Silverstein K.A.T."/>
            <person name="Koren S."/>
            <person name="Bechman K.B."/>
            <person name="Herman A."/>
            <person name="Abrahante J.E."/>
            <person name="Garbe J."/>
        </authorList>
    </citation>
    <scope>NUCLEOTIDE SEQUENCE</scope>
    <source>
        <strain evidence="4">Duluth1</strain>
        <tissue evidence="4">Whole animal</tissue>
    </source>
</reference>
<dbReference type="Proteomes" id="UP000828390">
    <property type="component" value="Unassembled WGS sequence"/>
</dbReference>
<proteinExistence type="inferred from homology"/>
<organism evidence="4 5">
    <name type="scientific">Dreissena polymorpha</name>
    <name type="common">Zebra mussel</name>
    <name type="synonym">Mytilus polymorpha</name>
    <dbReference type="NCBI Taxonomy" id="45954"/>
    <lineage>
        <taxon>Eukaryota</taxon>
        <taxon>Metazoa</taxon>
        <taxon>Spiralia</taxon>
        <taxon>Lophotrochozoa</taxon>
        <taxon>Mollusca</taxon>
        <taxon>Bivalvia</taxon>
        <taxon>Autobranchia</taxon>
        <taxon>Heteroconchia</taxon>
        <taxon>Euheterodonta</taxon>
        <taxon>Imparidentia</taxon>
        <taxon>Neoheterodontei</taxon>
        <taxon>Myida</taxon>
        <taxon>Dreissenoidea</taxon>
        <taxon>Dreissenidae</taxon>
        <taxon>Dreissena</taxon>
    </lineage>
</organism>
<name>A0A9D4GDK6_DREPO</name>
<sequence>MAAAAKSNLKRVTLELGGKSPVVIFKDANRELDALILSLNVACQKVSKVN</sequence>
<dbReference type="Gene3D" id="3.40.605.10">
    <property type="entry name" value="Aldehyde Dehydrogenase, Chain A, domain 1"/>
    <property type="match status" value="1"/>
</dbReference>
<accession>A0A9D4GDK6</accession>
<dbReference type="EMBL" id="JAIWYP010000006">
    <property type="protein sequence ID" value="KAH3814917.1"/>
    <property type="molecule type" value="Genomic_DNA"/>
</dbReference>
<evidence type="ECO:0000313" key="4">
    <source>
        <dbReference type="EMBL" id="KAH3814917.1"/>
    </source>
</evidence>